<dbReference type="InterPro" id="IPR015655">
    <property type="entry name" value="PP2C"/>
</dbReference>
<feature type="domain" description="PPM-type phosphatase" evidence="1">
    <location>
        <begin position="1"/>
        <end position="204"/>
    </location>
</feature>
<dbReference type="InterPro" id="IPR036457">
    <property type="entry name" value="PPM-type-like_dom_sf"/>
</dbReference>
<reference evidence="2" key="1">
    <citation type="submission" date="2021-02" db="EMBL/GenBank/DDBJ databases">
        <authorList>
            <person name="Dougan E. K."/>
            <person name="Rhodes N."/>
            <person name="Thang M."/>
            <person name="Chan C."/>
        </authorList>
    </citation>
    <scope>NUCLEOTIDE SEQUENCE</scope>
</reference>
<dbReference type="InterPro" id="IPR001932">
    <property type="entry name" value="PPM-type_phosphatase-like_dom"/>
</dbReference>
<dbReference type="PANTHER" id="PTHR13832:SF790">
    <property type="entry name" value="PROTEIN PHOSPHATASE 2C 22-RELATED"/>
    <property type="match status" value="1"/>
</dbReference>
<dbReference type="SMART" id="SM00332">
    <property type="entry name" value="PP2Cc"/>
    <property type="match status" value="1"/>
</dbReference>
<gene>
    <name evidence="2" type="ORF">PGLA2088_LOCUS17676</name>
</gene>
<comment type="caution">
    <text evidence="2">The sequence shown here is derived from an EMBL/GenBank/DDBJ whole genome shotgun (WGS) entry which is preliminary data.</text>
</comment>
<dbReference type="PROSITE" id="PS51746">
    <property type="entry name" value="PPM_2"/>
    <property type="match status" value="1"/>
</dbReference>
<dbReference type="Pfam" id="PF00481">
    <property type="entry name" value="PP2C"/>
    <property type="match status" value="1"/>
</dbReference>
<protein>
    <recommendedName>
        <fullName evidence="1">PPM-type phosphatase domain-containing protein</fullName>
    </recommendedName>
</protein>
<dbReference type="GO" id="GO:0004722">
    <property type="term" value="F:protein serine/threonine phosphatase activity"/>
    <property type="evidence" value="ECO:0007669"/>
    <property type="project" value="InterPro"/>
</dbReference>
<evidence type="ECO:0000259" key="1">
    <source>
        <dbReference type="PROSITE" id="PS51746"/>
    </source>
</evidence>
<proteinExistence type="predicted"/>
<dbReference type="Gene3D" id="3.60.40.10">
    <property type="entry name" value="PPM-type phosphatase domain"/>
    <property type="match status" value="1"/>
</dbReference>
<dbReference type="PANTHER" id="PTHR13832">
    <property type="entry name" value="PROTEIN PHOSPHATASE 2C"/>
    <property type="match status" value="1"/>
</dbReference>
<accession>A0A813J7C3</accession>
<feature type="non-terminal residue" evidence="2">
    <location>
        <position position="1"/>
    </location>
</feature>
<dbReference type="Proteomes" id="UP000626109">
    <property type="component" value="Unassembled WGS sequence"/>
</dbReference>
<evidence type="ECO:0000313" key="2">
    <source>
        <dbReference type="EMBL" id="CAE8671275.1"/>
    </source>
</evidence>
<evidence type="ECO:0000313" key="3">
    <source>
        <dbReference type="Proteomes" id="UP000626109"/>
    </source>
</evidence>
<name>A0A813J7C3_POLGL</name>
<dbReference type="SUPFAM" id="SSF81606">
    <property type="entry name" value="PP2C-like"/>
    <property type="match status" value="1"/>
</dbReference>
<dbReference type="CDD" id="cd00143">
    <property type="entry name" value="PP2Cc"/>
    <property type="match status" value="1"/>
</dbReference>
<sequence length="236" mass="25915">AIHDAFRVTDEELMTQLRIGRPRSRTNSGDLDSTRAYQLSAGCVGCVALIRGSRIYAANLGDCRAVLCCNGEFISMTVDHRPEGNEAERERLEQLGVEVSNDGYLHGRIGVSRAFGDWAWDAEEKCRGILCQPDVTEAEVTEETEFLLLACDGIFEKMTSKEAGQIVRRRLRSSPDAKSAAETLIKHASKRNGSDNLSAVVVLFKAPACEVERTAPRFRLSMPLEPDEAPTAPAES</sequence>
<organism evidence="2 3">
    <name type="scientific">Polarella glacialis</name>
    <name type="common">Dinoflagellate</name>
    <dbReference type="NCBI Taxonomy" id="89957"/>
    <lineage>
        <taxon>Eukaryota</taxon>
        <taxon>Sar</taxon>
        <taxon>Alveolata</taxon>
        <taxon>Dinophyceae</taxon>
        <taxon>Suessiales</taxon>
        <taxon>Suessiaceae</taxon>
        <taxon>Polarella</taxon>
    </lineage>
</organism>
<dbReference type="EMBL" id="CAJNNW010023860">
    <property type="protein sequence ID" value="CAE8671275.1"/>
    <property type="molecule type" value="Genomic_DNA"/>
</dbReference>
<dbReference type="AlphaFoldDB" id="A0A813J7C3"/>